<accession>A0ABN1PYH0</accession>
<keyword evidence="2" id="KW-1185">Reference proteome</keyword>
<dbReference type="Proteomes" id="UP001500418">
    <property type="component" value="Unassembled WGS sequence"/>
</dbReference>
<gene>
    <name evidence="1" type="ORF">GCM10009575_044110</name>
</gene>
<reference evidence="1 2" key="1">
    <citation type="journal article" date="2019" name="Int. J. Syst. Evol. Microbiol.">
        <title>The Global Catalogue of Microorganisms (GCM) 10K type strain sequencing project: providing services to taxonomists for standard genome sequencing and annotation.</title>
        <authorList>
            <consortium name="The Broad Institute Genomics Platform"/>
            <consortium name="The Broad Institute Genome Sequencing Center for Infectious Disease"/>
            <person name="Wu L."/>
            <person name="Ma J."/>
        </authorList>
    </citation>
    <scope>NUCLEOTIDE SEQUENCE [LARGE SCALE GENOMIC DNA]</scope>
    <source>
        <strain evidence="1 2">JCM 11444</strain>
    </source>
</reference>
<comment type="caution">
    <text evidence="1">The sequence shown here is derived from an EMBL/GenBank/DDBJ whole genome shotgun (WGS) entry which is preliminary data.</text>
</comment>
<evidence type="ECO:0008006" key="3">
    <source>
        <dbReference type="Google" id="ProtNLM"/>
    </source>
</evidence>
<organism evidence="1 2">
    <name type="scientific">Streptomyces rhizosphaericus</name>
    <dbReference type="NCBI Taxonomy" id="114699"/>
    <lineage>
        <taxon>Bacteria</taxon>
        <taxon>Bacillati</taxon>
        <taxon>Actinomycetota</taxon>
        <taxon>Actinomycetes</taxon>
        <taxon>Kitasatosporales</taxon>
        <taxon>Streptomycetaceae</taxon>
        <taxon>Streptomyces</taxon>
        <taxon>Streptomyces violaceusniger group</taxon>
    </lineage>
</organism>
<proteinExistence type="predicted"/>
<sequence>MTAHQHLAATATDLDPATLTHEQLQGWACALCGAHLTVDRPLGTVTVDRGTTRATVEVWACAPACGVCPAPPEPTAWGRFLDHAVACVDCRNGRRCATGHTLHGEVRDALAGGAQ</sequence>
<dbReference type="EMBL" id="BAAAID010000027">
    <property type="protein sequence ID" value="GAA0934707.1"/>
    <property type="molecule type" value="Genomic_DNA"/>
</dbReference>
<evidence type="ECO:0000313" key="2">
    <source>
        <dbReference type="Proteomes" id="UP001500418"/>
    </source>
</evidence>
<evidence type="ECO:0000313" key="1">
    <source>
        <dbReference type="EMBL" id="GAA0934707.1"/>
    </source>
</evidence>
<protein>
    <recommendedName>
        <fullName evidence="3">Ferredoxin</fullName>
    </recommendedName>
</protein>
<name>A0ABN1PYH0_9ACTN</name>